<dbReference type="Gene3D" id="3.30.160.60">
    <property type="entry name" value="Classic Zinc Finger"/>
    <property type="match status" value="1"/>
</dbReference>
<comment type="subcellular location">
    <subcellularLocation>
        <location evidence="7">Cell membrane</location>
        <topology evidence="7">Single-pass membrane protein</topology>
    </subcellularLocation>
</comment>
<dbReference type="KEGG" id="nia:A8C56_08450"/>
<gene>
    <name evidence="7" type="primary">mltG</name>
    <name evidence="8" type="ORF">A8C56_08450</name>
</gene>
<evidence type="ECO:0000256" key="2">
    <source>
        <dbReference type="ARBA" id="ARBA00022692"/>
    </source>
</evidence>
<keyword evidence="1 7" id="KW-1003">Cell membrane</keyword>
<dbReference type="Gene3D" id="3.30.1490.480">
    <property type="entry name" value="Endolytic murein transglycosylase"/>
    <property type="match status" value="1"/>
</dbReference>
<comment type="catalytic activity">
    <reaction evidence="7">
        <text>a peptidoglycan chain = a peptidoglycan chain with N-acetyl-1,6-anhydromuramyl-[peptide] at the reducing end + a peptidoglycan chain with N-acetylglucosamine at the non-reducing end.</text>
        <dbReference type="EC" id="4.2.2.29"/>
    </reaction>
</comment>
<protein>
    <recommendedName>
        <fullName evidence="7">Endolytic murein transglycosylase</fullName>
        <ecNumber evidence="7">4.2.2.29</ecNumber>
    </recommendedName>
    <alternativeName>
        <fullName evidence="7">Peptidoglycan lytic transglycosylase</fullName>
    </alternativeName>
    <alternativeName>
        <fullName evidence="7">Peptidoglycan polymerization terminase</fullName>
    </alternativeName>
</protein>
<organism evidence="8 9">
    <name type="scientific">Niabella ginsenosidivorans</name>
    <dbReference type="NCBI Taxonomy" id="1176587"/>
    <lineage>
        <taxon>Bacteria</taxon>
        <taxon>Pseudomonadati</taxon>
        <taxon>Bacteroidota</taxon>
        <taxon>Chitinophagia</taxon>
        <taxon>Chitinophagales</taxon>
        <taxon>Chitinophagaceae</taxon>
        <taxon>Niabella</taxon>
    </lineage>
</organism>
<dbReference type="InterPro" id="IPR003770">
    <property type="entry name" value="MLTG-like"/>
</dbReference>
<keyword evidence="5 7" id="KW-0456">Lyase</keyword>
<dbReference type="Proteomes" id="UP000077667">
    <property type="component" value="Chromosome"/>
</dbReference>
<dbReference type="AlphaFoldDB" id="A0A1A9I0H1"/>
<dbReference type="EMBL" id="CP015772">
    <property type="protein sequence ID" value="ANH81003.1"/>
    <property type="molecule type" value="Genomic_DNA"/>
</dbReference>
<keyword evidence="6 7" id="KW-0961">Cell wall biogenesis/degradation</keyword>
<dbReference type="GO" id="GO:0005886">
    <property type="term" value="C:plasma membrane"/>
    <property type="evidence" value="ECO:0007669"/>
    <property type="project" value="UniProtKB-SubCell"/>
</dbReference>
<keyword evidence="4 7" id="KW-0472">Membrane</keyword>
<dbReference type="GO" id="GO:0071555">
    <property type="term" value="P:cell wall organization"/>
    <property type="evidence" value="ECO:0007669"/>
    <property type="project" value="UniProtKB-KW"/>
</dbReference>
<evidence type="ECO:0000313" key="9">
    <source>
        <dbReference type="Proteomes" id="UP000077667"/>
    </source>
</evidence>
<evidence type="ECO:0000256" key="4">
    <source>
        <dbReference type="ARBA" id="ARBA00023136"/>
    </source>
</evidence>
<dbReference type="STRING" id="1176587.A8C56_08450"/>
<dbReference type="OrthoDB" id="9814591at2"/>
<accession>A0A1A9I0H1</accession>
<keyword evidence="2 7" id="KW-0812">Transmembrane</keyword>
<dbReference type="Pfam" id="PF02618">
    <property type="entry name" value="YceG"/>
    <property type="match status" value="1"/>
</dbReference>
<dbReference type="NCBIfam" id="TIGR00247">
    <property type="entry name" value="endolytic transglycosylase MltG"/>
    <property type="match status" value="1"/>
</dbReference>
<feature type="site" description="Important for catalytic activity" evidence="7">
    <location>
        <position position="214"/>
    </location>
</feature>
<reference evidence="8 9" key="1">
    <citation type="submission" date="2016-05" db="EMBL/GenBank/DDBJ databases">
        <title>Niabella ginsenosidivorans BS26 whole genome sequencing.</title>
        <authorList>
            <person name="Im W.T."/>
            <person name="Siddiqi M.Z."/>
        </authorList>
    </citation>
    <scope>NUCLEOTIDE SEQUENCE [LARGE SCALE GENOMIC DNA]</scope>
    <source>
        <strain evidence="8 9">BS26</strain>
    </source>
</reference>
<sequence length="346" mass="39184">MAKKKKTGLYIGIVLLAAVLFTVYQFLGPVTHKTEKGFLYIRTGTTMNALRKQLVSEKFLSGLTWFDLASRAIGFKEIKPGKYRVPRGTSIINLVRRLKNGTQIPVDFVVTKIRTKEMLAGRMGRAFEYDSLRAIQFLSNNDSLRSYGLDSNTVMAAVLPLNYAIKWNTAPEDLFDKFYEAYKRFWNEDRLKKAADKRLTPLQVITIASIIDEETNITADKSKIASVYMNRLEKGMPLQADPTIKFALKDFGLKRILLQHLNIISPYNTYRNKGLPPGPICTPQLATVDAVLDAPQTDYIYFVANSNFDGTSVFSSDYATHKKYAKMYQDALDAQIKIRDSLNALK</sequence>
<keyword evidence="3 7" id="KW-1133">Transmembrane helix</keyword>
<evidence type="ECO:0000313" key="8">
    <source>
        <dbReference type="EMBL" id="ANH81003.1"/>
    </source>
</evidence>
<evidence type="ECO:0000256" key="6">
    <source>
        <dbReference type="ARBA" id="ARBA00023316"/>
    </source>
</evidence>
<name>A0A1A9I0H1_9BACT</name>
<evidence type="ECO:0000256" key="7">
    <source>
        <dbReference type="HAMAP-Rule" id="MF_02065"/>
    </source>
</evidence>
<evidence type="ECO:0000256" key="3">
    <source>
        <dbReference type="ARBA" id="ARBA00022989"/>
    </source>
</evidence>
<dbReference type="PANTHER" id="PTHR30518">
    <property type="entry name" value="ENDOLYTIC MUREIN TRANSGLYCOSYLASE"/>
    <property type="match status" value="1"/>
</dbReference>
<dbReference type="HAMAP" id="MF_02065">
    <property type="entry name" value="MltG"/>
    <property type="match status" value="1"/>
</dbReference>
<feature type="transmembrane region" description="Helical" evidence="7">
    <location>
        <begin position="7"/>
        <end position="27"/>
    </location>
</feature>
<dbReference type="RefSeq" id="WP_067754473.1">
    <property type="nucleotide sequence ID" value="NZ_CP015772.1"/>
</dbReference>
<dbReference type="GO" id="GO:0009252">
    <property type="term" value="P:peptidoglycan biosynthetic process"/>
    <property type="evidence" value="ECO:0007669"/>
    <property type="project" value="UniProtKB-UniRule"/>
</dbReference>
<evidence type="ECO:0000256" key="5">
    <source>
        <dbReference type="ARBA" id="ARBA00023239"/>
    </source>
</evidence>
<comment type="function">
    <text evidence="7">Functions as a peptidoglycan terminase that cleaves nascent peptidoglycan strands endolytically to terminate their elongation.</text>
</comment>
<keyword evidence="9" id="KW-1185">Reference proteome</keyword>
<comment type="similarity">
    <text evidence="7">Belongs to the transglycosylase MltG family.</text>
</comment>
<evidence type="ECO:0000256" key="1">
    <source>
        <dbReference type="ARBA" id="ARBA00022475"/>
    </source>
</evidence>
<dbReference type="GO" id="GO:0008932">
    <property type="term" value="F:lytic endotransglycosylase activity"/>
    <property type="evidence" value="ECO:0007669"/>
    <property type="project" value="UniProtKB-UniRule"/>
</dbReference>
<dbReference type="PANTHER" id="PTHR30518:SF2">
    <property type="entry name" value="ENDOLYTIC MUREIN TRANSGLYCOSYLASE"/>
    <property type="match status" value="1"/>
</dbReference>
<proteinExistence type="inferred from homology"/>
<dbReference type="EC" id="4.2.2.29" evidence="7"/>